<dbReference type="InterPro" id="IPR010998">
    <property type="entry name" value="Integrase_recombinase_N"/>
</dbReference>
<accession>A0ABX0R7G8</accession>
<dbReference type="Pfam" id="PF22022">
    <property type="entry name" value="Phage_int_M"/>
    <property type="match status" value="1"/>
</dbReference>
<keyword evidence="4" id="KW-0233">DNA recombination</keyword>
<evidence type="ECO:0000259" key="6">
    <source>
        <dbReference type="PROSITE" id="PS51898"/>
    </source>
</evidence>
<dbReference type="EMBL" id="VWXF01000001">
    <property type="protein sequence ID" value="NIF20297.1"/>
    <property type="molecule type" value="Genomic_DNA"/>
</dbReference>
<protein>
    <submittedName>
        <fullName evidence="8">Tyrosine-type recombinase/integrase</fullName>
    </submittedName>
</protein>
<dbReference type="InterPro" id="IPR050090">
    <property type="entry name" value="Tyrosine_recombinase_XerCD"/>
</dbReference>
<dbReference type="PANTHER" id="PTHR30349">
    <property type="entry name" value="PHAGE INTEGRASE-RELATED"/>
    <property type="match status" value="1"/>
</dbReference>
<evidence type="ECO:0000256" key="2">
    <source>
        <dbReference type="ARBA" id="ARBA00022908"/>
    </source>
</evidence>
<evidence type="ECO:0000313" key="9">
    <source>
        <dbReference type="Proteomes" id="UP001515683"/>
    </source>
</evidence>
<comment type="similarity">
    <text evidence="1">Belongs to the 'phage' integrase family.</text>
</comment>
<sequence length="361" mass="41090">MSNRPDRYNANLPRNLTFRKSRQSYYWRNPVTGQEIPLGRISRREAVSQALEANNYIDENYIPSSLLLRLKEKPEFTFSLWLDRYAIILSRRELKPNTMKIRNNQLKTLCAEFGTKAIENITTREIAIFLDSYIESGKKNMAAALRSLLLDVFREAIVEGVIERNPAEPTRTPTPDVKRERMSLEQFTVIRSAAQSMSNWLANAMDIALLTGQRREDISKMTFDDIRDGRIFITQGKTGHMLAVPLSLTLNVVSLSLDQVVERCRAGNPSEFLIYSTVRKGGRKPGAVLPDAITSAFADARDKTALEFAQSPPSFHEIRSLASRLYAAEKGEEFAQRLLGHKNMSMTKKYLDSRGQEFDMV</sequence>
<name>A0ABX0R7G8_9GAMM</name>
<keyword evidence="3 5" id="KW-0238">DNA-binding</keyword>
<dbReference type="RefSeq" id="WP_167012243.1">
    <property type="nucleotide sequence ID" value="NZ_VWXF01000001.1"/>
</dbReference>
<dbReference type="Gene3D" id="1.10.443.10">
    <property type="entry name" value="Intergrase catalytic core"/>
    <property type="match status" value="1"/>
</dbReference>
<comment type="caution">
    <text evidence="8">The sequence shown here is derived from an EMBL/GenBank/DDBJ whole genome shotgun (WGS) entry which is preliminary data.</text>
</comment>
<keyword evidence="9" id="KW-1185">Reference proteome</keyword>
<dbReference type="SUPFAM" id="SSF56349">
    <property type="entry name" value="DNA breaking-rejoining enzymes"/>
    <property type="match status" value="1"/>
</dbReference>
<evidence type="ECO:0000256" key="3">
    <source>
        <dbReference type="ARBA" id="ARBA00023125"/>
    </source>
</evidence>
<dbReference type="InterPro" id="IPR016177">
    <property type="entry name" value="DNA-bd_dom_sf"/>
</dbReference>
<evidence type="ECO:0000256" key="4">
    <source>
        <dbReference type="ARBA" id="ARBA00023172"/>
    </source>
</evidence>
<dbReference type="InterPro" id="IPR015094">
    <property type="entry name" value="Integrase_lambda-typ_DNA-bd_N"/>
</dbReference>
<dbReference type="InterPro" id="IPR002104">
    <property type="entry name" value="Integrase_catalytic"/>
</dbReference>
<dbReference type="InterPro" id="IPR044068">
    <property type="entry name" value="CB"/>
</dbReference>
<dbReference type="Proteomes" id="UP001515683">
    <property type="component" value="Unassembled WGS sequence"/>
</dbReference>
<dbReference type="PANTHER" id="PTHR30349:SF64">
    <property type="entry name" value="PROPHAGE INTEGRASE INTD-RELATED"/>
    <property type="match status" value="1"/>
</dbReference>
<dbReference type="InterPro" id="IPR013762">
    <property type="entry name" value="Integrase-like_cat_sf"/>
</dbReference>
<proteinExistence type="inferred from homology"/>
<dbReference type="PROSITE" id="PS51898">
    <property type="entry name" value="TYR_RECOMBINASE"/>
    <property type="match status" value="1"/>
</dbReference>
<evidence type="ECO:0000313" key="8">
    <source>
        <dbReference type="EMBL" id="NIF20297.1"/>
    </source>
</evidence>
<dbReference type="SUPFAM" id="SSF54171">
    <property type="entry name" value="DNA-binding domain"/>
    <property type="match status" value="1"/>
</dbReference>
<dbReference type="Pfam" id="PF00589">
    <property type="entry name" value="Phage_integrase"/>
    <property type="match status" value="1"/>
</dbReference>
<dbReference type="Gene3D" id="3.30.160.60">
    <property type="entry name" value="Classic Zinc Finger"/>
    <property type="match status" value="1"/>
</dbReference>
<reference evidence="8 9" key="1">
    <citation type="journal article" date="2019" name="bioRxiv">
        <title>Bacteria contribute to plant secondary compound degradation in a generalist herbivore system.</title>
        <authorList>
            <person name="Francoeur C.B."/>
            <person name="Khadempour L."/>
            <person name="Moreira-Soto R.D."/>
            <person name="Gotting K."/>
            <person name="Book A.J."/>
            <person name="Pinto-Tomas A.A."/>
            <person name="Keefover-Ring K."/>
            <person name="Currie C.R."/>
        </authorList>
    </citation>
    <scope>NUCLEOTIDE SEQUENCE [LARGE SCALE GENOMIC DNA]</scope>
    <source>
        <strain evidence="8">Acro-835</strain>
    </source>
</reference>
<dbReference type="PROSITE" id="PS51900">
    <property type="entry name" value="CB"/>
    <property type="match status" value="1"/>
</dbReference>
<feature type="domain" description="Core-binding (CB)" evidence="7">
    <location>
        <begin position="72"/>
        <end position="157"/>
    </location>
</feature>
<dbReference type="InterPro" id="IPR011010">
    <property type="entry name" value="DNA_brk_join_enz"/>
</dbReference>
<dbReference type="Pfam" id="PF09003">
    <property type="entry name" value="Arm-DNA-bind_1"/>
    <property type="match status" value="1"/>
</dbReference>
<organism evidence="8 9">
    <name type="scientific">Candidatus Pantoea multigeneris</name>
    <dbReference type="NCBI Taxonomy" id="2608357"/>
    <lineage>
        <taxon>Bacteria</taxon>
        <taxon>Pseudomonadati</taxon>
        <taxon>Pseudomonadota</taxon>
        <taxon>Gammaproteobacteria</taxon>
        <taxon>Enterobacterales</taxon>
        <taxon>Erwiniaceae</taxon>
        <taxon>Pantoea</taxon>
    </lineage>
</organism>
<evidence type="ECO:0000256" key="5">
    <source>
        <dbReference type="PROSITE-ProRule" id="PRU01248"/>
    </source>
</evidence>
<evidence type="ECO:0000259" key="7">
    <source>
        <dbReference type="PROSITE" id="PS51900"/>
    </source>
</evidence>
<feature type="domain" description="Tyr recombinase" evidence="6">
    <location>
        <begin position="177"/>
        <end position="361"/>
    </location>
</feature>
<dbReference type="InterPro" id="IPR053876">
    <property type="entry name" value="Phage_int_M"/>
</dbReference>
<keyword evidence="2" id="KW-0229">DNA integration</keyword>
<dbReference type="Gene3D" id="1.10.150.130">
    <property type="match status" value="1"/>
</dbReference>
<gene>
    <name evidence="8" type="ORF">F3J40_01515</name>
</gene>
<evidence type="ECO:0000256" key="1">
    <source>
        <dbReference type="ARBA" id="ARBA00008857"/>
    </source>
</evidence>